<dbReference type="EMBL" id="UFQT01000279">
    <property type="protein sequence ID" value="SSX22701.1"/>
    <property type="molecule type" value="Genomic_DNA"/>
</dbReference>
<proteinExistence type="predicted"/>
<dbReference type="AlphaFoldDB" id="A0A336KBQ9"/>
<evidence type="ECO:0000313" key="2">
    <source>
        <dbReference type="EMBL" id="SSX22701.1"/>
    </source>
</evidence>
<dbReference type="EMBL" id="UFQS01000279">
    <property type="protein sequence ID" value="SSX02326.1"/>
    <property type="molecule type" value="Genomic_DNA"/>
</dbReference>
<name>A0A336KBQ9_CULSO</name>
<reference evidence="2" key="2">
    <citation type="submission" date="2018-07" db="EMBL/GenBank/DDBJ databases">
        <authorList>
            <person name="Quirk P.G."/>
            <person name="Krulwich T.A."/>
        </authorList>
    </citation>
    <scope>NUCLEOTIDE SEQUENCE</scope>
</reference>
<protein>
    <submittedName>
        <fullName evidence="1">CSON007340 protein</fullName>
    </submittedName>
</protein>
<dbReference type="VEuPathDB" id="VectorBase:CSON007340"/>
<sequence length="81" mass="9883">MRIKKNEIDVLNADMVNFEMSSLNYKRVYRLRDEKRNLHLPKQLHLNKKKREKTRDRVEIEYQISFSYNSREVADSTSHID</sequence>
<evidence type="ECO:0000313" key="1">
    <source>
        <dbReference type="EMBL" id="SSX02326.1"/>
    </source>
</evidence>
<reference evidence="1" key="1">
    <citation type="submission" date="2018-04" db="EMBL/GenBank/DDBJ databases">
        <authorList>
            <person name="Go L.Y."/>
            <person name="Mitchell J.A."/>
        </authorList>
    </citation>
    <scope>NUCLEOTIDE SEQUENCE</scope>
    <source>
        <tissue evidence="1">Whole organism</tissue>
    </source>
</reference>
<gene>
    <name evidence="1" type="primary">CSON007340</name>
</gene>
<organism evidence="1">
    <name type="scientific">Culicoides sonorensis</name>
    <name type="common">Biting midge</name>
    <dbReference type="NCBI Taxonomy" id="179676"/>
    <lineage>
        <taxon>Eukaryota</taxon>
        <taxon>Metazoa</taxon>
        <taxon>Ecdysozoa</taxon>
        <taxon>Arthropoda</taxon>
        <taxon>Hexapoda</taxon>
        <taxon>Insecta</taxon>
        <taxon>Pterygota</taxon>
        <taxon>Neoptera</taxon>
        <taxon>Endopterygota</taxon>
        <taxon>Diptera</taxon>
        <taxon>Nematocera</taxon>
        <taxon>Chironomoidea</taxon>
        <taxon>Ceratopogonidae</taxon>
        <taxon>Ceratopogoninae</taxon>
        <taxon>Culicoides</taxon>
        <taxon>Monoculicoides</taxon>
    </lineage>
</organism>
<accession>A0A336KBQ9</accession>